<name>A0A645JDD3_9ZZZZ</name>
<protein>
    <submittedName>
        <fullName evidence="1">Uncharacterized protein</fullName>
    </submittedName>
</protein>
<comment type="caution">
    <text evidence="1">The sequence shown here is derived from an EMBL/GenBank/DDBJ whole genome shotgun (WGS) entry which is preliminary data.</text>
</comment>
<reference evidence="1" key="1">
    <citation type="submission" date="2019-08" db="EMBL/GenBank/DDBJ databases">
        <authorList>
            <person name="Kucharzyk K."/>
            <person name="Murdoch R.W."/>
            <person name="Higgins S."/>
            <person name="Loffler F."/>
        </authorList>
    </citation>
    <scope>NUCLEOTIDE SEQUENCE</scope>
</reference>
<organism evidence="1">
    <name type="scientific">bioreactor metagenome</name>
    <dbReference type="NCBI Taxonomy" id="1076179"/>
    <lineage>
        <taxon>unclassified sequences</taxon>
        <taxon>metagenomes</taxon>
        <taxon>ecological metagenomes</taxon>
    </lineage>
</organism>
<evidence type="ECO:0000313" key="1">
    <source>
        <dbReference type="EMBL" id="MPN60679.1"/>
    </source>
</evidence>
<gene>
    <name evidence="1" type="ORF">SDC9_208410</name>
</gene>
<sequence length="70" mass="7855">MRHFDAAVGGDVAVRDHGQFDVHSGAFLQYVVIAQQIGRRAGPDGAEPDNADFYFFIHGRSISYMLRMIR</sequence>
<accession>A0A645JDD3</accession>
<proteinExistence type="predicted"/>
<dbReference type="AlphaFoldDB" id="A0A645JDD3"/>
<dbReference type="EMBL" id="VSSQ01136264">
    <property type="protein sequence ID" value="MPN60679.1"/>
    <property type="molecule type" value="Genomic_DNA"/>
</dbReference>